<evidence type="ECO:0000256" key="7">
    <source>
        <dbReference type="PIRSR" id="PIRSR001589-3"/>
    </source>
</evidence>
<dbReference type="Gene3D" id="3.40.50.620">
    <property type="entry name" value="HUPs"/>
    <property type="match status" value="1"/>
</dbReference>
<dbReference type="GO" id="GO:0005524">
    <property type="term" value="F:ATP binding"/>
    <property type="evidence" value="ECO:0007669"/>
    <property type="project" value="UniProtKB-KW"/>
</dbReference>
<dbReference type="AlphaFoldDB" id="A0A831WBZ8"/>
<gene>
    <name evidence="10" type="ORF">ENI96_15495</name>
</gene>
<dbReference type="SUPFAM" id="SSF56235">
    <property type="entry name" value="N-terminal nucleophile aminohydrolases (Ntn hydrolases)"/>
    <property type="match status" value="1"/>
</dbReference>
<dbReference type="Pfam" id="PF13537">
    <property type="entry name" value="GATase_7"/>
    <property type="match status" value="1"/>
</dbReference>
<protein>
    <recommendedName>
        <fullName evidence="3">asparagine synthase (glutamine-hydrolyzing)</fullName>
        <ecNumber evidence="3">6.3.5.4</ecNumber>
    </recommendedName>
</protein>
<dbReference type="InterPro" id="IPR029055">
    <property type="entry name" value="Ntn_hydrolases_N"/>
</dbReference>
<proteinExistence type="inferred from homology"/>
<dbReference type="InterPro" id="IPR051786">
    <property type="entry name" value="ASN_synthetase/amidase"/>
</dbReference>
<evidence type="ECO:0000259" key="8">
    <source>
        <dbReference type="Pfam" id="PF00733"/>
    </source>
</evidence>
<dbReference type="GO" id="GO:0006529">
    <property type="term" value="P:asparagine biosynthetic process"/>
    <property type="evidence" value="ECO:0007669"/>
    <property type="project" value="InterPro"/>
</dbReference>
<dbReference type="SUPFAM" id="SSF52402">
    <property type="entry name" value="Adenine nucleotide alpha hydrolases-like"/>
    <property type="match status" value="1"/>
</dbReference>
<feature type="site" description="Important for beta-aspartyl-AMP intermediate formation" evidence="7">
    <location>
        <position position="343"/>
    </location>
</feature>
<evidence type="ECO:0000256" key="3">
    <source>
        <dbReference type="ARBA" id="ARBA00012737"/>
    </source>
</evidence>
<dbReference type="CDD" id="cd01991">
    <property type="entry name" value="Asn_synthase_B_C"/>
    <property type="match status" value="1"/>
</dbReference>
<keyword evidence="5" id="KW-0067">ATP-binding</keyword>
<comment type="catalytic activity">
    <reaction evidence="6">
        <text>L-aspartate + L-glutamine + ATP + H2O = L-asparagine + L-glutamate + AMP + diphosphate + H(+)</text>
        <dbReference type="Rhea" id="RHEA:12228"/>
        <dbReference type="ChEBI" id="CHEBI:15377"/>
        <dbReference type="ChEBI" id="CHEBI:15378"/>
        <dbReference type="ChEBI" id="CHEBI:29985"/>
        <dbReference type="ChEBI" id="CHEBI:29991"/>
        <dbReference type="ChEBI" id="CHEBI:30616"/>
        <dbReference type="ChEBI" id="CHEBI:33019"/>
        <dbReference type="ChEBI" id="CHEBI:58048"/>
        <dbReference type="ChEBI" id="CHEBI:58359"/>
        <dbReference type="ChEBI" id="CHEBI:456215"/>
        <dbReference type="EC" id="6.3.5.4"/>
    </reaction>
</comment>
<dbReference type="PIRSF" id="PIRSF001589">
    <property type="entry name" value="Asn_synthetase_glu-h"/>
    <property type="match status" value="1"/>
</dbReference>
<sequence>MSGLAGWCGTPMETGRARELTTAMTADWRAPVQVSIGQHGDTLAVAGGGHAEAGTRSIVFQGRIHWVDGAVAGMTGAEIAKRLLECHARSGEDFLGRVKGSFVLAIMDPEAGYVLLALDRIGQHACYYTLSGEGIVFASGLRDLLRHPAVEPEISSQAVFDYVYYHHCPSPGTIYEDVFKLEGGQYLRFQRGTWSKEYYWKPDFSERLEQPEQAAQEELLSLLKDAVQRDAGDPSRTGSFLSGGLDSSTVSGLLSTVHPGSCNTFSIGFPVKGYDETEYARAAASHFATRHHEFILQPEHALNAVLEIAGYYDEPFGNSSALPALYCARLAVENGVDRMLAGDGGDELFAGNERYQRQLLFERYERVPSVGRTLLEGALSMLPAVVKNRGILHKANRYVEQAKVPLPDRLQDYNFLHRHRAETVFDAGFLEAVDPMEPIGLLRTAYGRPERADALNRMLYMDWKTTLHDNDLVKVNRMCELAGVEVVYPMLDDDVIDFSTTIPSAIKMKDGRLRGFYKDAVRSFLPAKIIDKSKHGFGLPFGIWLSDYSPLRELAYDSIEALKKRRFFRPEFLDHAVEMHRSVHAAYYGELIWILMMLELWIGGRNTNQ</sequence>
<dbReference type="Proteomes" id="UP000886251">
    <property type="component" value="Unassembled WGS sequence"/>
</dbReference>
<evidence type="ECO:0000256" key="5">
    <source>
        <dbReference type="ARBA" id="ARBA00022840"/>
    </source>
</evidence>
<dbReference type="GO" id="GO:0004066">
    <property type="term" value="F:asparagine synthase (glutamine-hydrolyzing) activity"/>
    <property type="evidence" value="ECO:0007669"/>
    <property type="project" value="UniProtKB-EC"/>
</dbReference>
<dbReference type="PANTHER" id="PTHR43284">
    <property type="entry name" value="ASPARAGINE SYNTHETASE (GLUTAMINE-HYDROLYZING)"/>
    <property type="match status" value="1"/>
</dbReference>
<accession>A0A831WBZ8</accession>
<evidence type="ECO:0000256" key="4">
    <source>
        <dbReference type="ARBA" id="ARBA00022741"/>
    </source>
</evidence>
<feature type="domain" description="Asparagine synthetase" evidence="8">
    <location>
        <begin position="219"/>
        <end position="602"/>
    </location>
</feature>
<dbReference type="GO" id="GO:0005829">
    <property type="term" value="C:cytosol"/>
    <property type="evidence" value="ECO:0007669"/>
    <property type="project" value="TreeGrafter"/>
</dbReference>
<evidence type="ECO:0000256" key="1">
    <source>
        <dbReference type="ARBA" id="ARBA00005187"/>
    </source>
</evidence>
<dbReference type="PANTHER" id="PTHR43284:SF1">
    <property type="entry name" value="ASPARAGINE SYNTHETASE"/>
    <property type="match status" value="1"/>
</dbReference>
<dbReference type="InterPro" id="IPR006426">
    <property type="entry name" value="Asn_synth_AEB"/>
</dbReference>
<evidence type="ECO:0000256" key="6">
    <source>
        <dbReference type="ARBA" id="ARBA00048741"/>
    </source>
</evidence>
<dbReference type="InterPro" id="IPR001962">
    <property type="entry name" value="Asn_synthase"/>
</dbReference>
<dbReference type="EC" id="6.3.5.4" evidence="3"/>
<dbReference type="EMBL" id="DRKP01000192">
    <property type="protein sequence ID" value="HEB97822.1"/>
    <property type="molecule type" value="Genomic_DNA"/>
</dbReference>
<comment type="similarity">
    <text evidence="2">Belongs to the asparagine synthetase family.</text>
</comment>
<evidence type="ECO:0000259" key="9">
    <source>
        <dbReference type="Pfam" id="PF13537"/>
    </source>
</evidence>
<dbReference type="InterPro" id="IPR017932">
    <property type="entry name" value="GATase_2_dom"/>
</dbReference>
<dbReference type="InterPro" id="IPR014729">
    <property type="entry name" value="Rossmann-like_a/b/a_fold"/>
</dbReference>
<dbReference type="Pfam" id="PF00733">
    <property type="entry name" value="Asn_synthase"/>
    <property type="match status" value="1"/>
</dbReference>
<name>A0A831WBZ8_9GAMM</name>
<comment type="pathway">
    <text evidence="1">Amino-acid biosynthesis; L-asparagine biosynthesis; L-asparagine from L-aspartate (L-Gln route): step 1/1.</text>
</comment>
<feature type="domain" description="Glutamine amidotransferase type-2" evidence="9">
    <location>
        <begin position="83"/>
        <end position="145"/>
    </location>
</feature>
<evidence type="ECO:0000313" key="10">
    <source>
        <dbReference type="EMBL" id="HEB97822.1"/>
    </source>
</evidence>
<keyword evidence="4" id="KW-0547">Nucleotide-binding</keyword>
<organism evidence="10">
    <name type="scientific">Sedimenticola thiotaurini</name>
    <dbReference type="NCBI Taxonomy" id="1543721"/>
    <lineage>
        <taxon>Bacteria</taxon>
        <taxon>Pseudomonadati</taxon>
        <taxon>Pseudomonadota</taxon>
        <taxon>Gammaproteobacteria</taxon>
        <taxon>Chromatiales</taxon>
        <taxon>Sedimenticolaceae</taxon>
        <taxon>Sedimenticola</taxon>
    </lineage>
</organism>
<comment type="caution">
    <text evidence="10">The sequence shown here is derived from an EMBL/GenBank/DDBJ whole genome shotgun (WGS) entry which is preliminary data.</text>
</comment>
<dbReference type="Gene3D" id="3.60.20.10">
    <property type="entry name" value="Glutamine Phosphoribosylpyrophosphate, subunit 1, domain 1"/>
    <property type="match status" value="1"/>
</dbReference>
<evidence type="ECO:0000256" key="2">
    <source>
        <dbReference type="ARBA" id="ARBA00005752"/>
    </source>
</evidence>
<reference evidence="10" key="1">
    <citation type="journal article" date="2020" name="mSystems">
        <title>Genome- and Community-Level Interaction Insights into Carbon Utilization and Element Cycling Functions of Hydrothermarchaeota in Hydrothermal Sediment.</title>
        <authorList>
            <person name="Zhou Z."/>
            <person name="Liu Y."/>
            <person name="Xu W."/>
            <person name="Pan J."/>
            <person name="Luo Z.H."/>
            <person name="Li M."/>
        </authorList>
    </citation>
    <scope>NUCLEOTIDE SEQUENCE [LARGE SCALE GENOMIC DNA]</scope>
    <source>
        <strain evidence="10">HyVt-443</strain>
    </source>
</reference>